<comment type="similarity">
    <text evidence="3">Belongs to the DeoC/FbaB aldolase family. FbaB subfamily.</text>
</comment>
<dbReference type="AlphaFoldDB" id="A0A0G0NGF0"/>
<dbReference type="PANTHER" id="PTHR47916:SF4">
    <property type="entry name" value="FRUCTOSE-BISPHOSPHATE ALDOLASE CLASS 1"/>
    <property type="match status" value="1"/>
</dbReference>
<dbReference type="Gene3D" id="3.20.20.70">
    <property type="entry name" value="Aldolase class I"/>
    <property type="match status" value="1"/>
</dbReference>
<evidence type="ECO:0000256" key="1">
    <source>
        <dbReference type="ARBA" id="ARBA00013068"/>
    </source>
</evidence>
<protein>
    <recommendedName>
        <fullName evidence="1">fructose-bisphosphate aldolase</fullName>
        <ecNumber evidence="1">4.1.2.13</ecNumber>
    </recommendedName>
</protein>
<dbReference type="Proteomes" id="UP000034048">
    <property type="component" value="Unassembled WGS sequence"/>
</dbReference>
<dbReference type="InterPro" id="IPR013785">
    <property type="entry name" value="Aldolase_TIM"/>
</dbReference>
<dbReference type="Pfam" id="PF01791">
    <property type="entry name" value="DeoC"/>
    <property type="match status" value="1"/>
</dbReference>
<dbReference type="PANTHER" id="PTHR47916">
    <property type="entry name" value="FRUCTOSE-BISPHOSPHATE ALDOLASE CLASS 1"/>
    <property type="match status" value="1"/>
</dbReference>
<sequence>QRHGLLSVLWIYPRGQAVSNEHDPHLIAGAVGVAACLGADFVKVTYPSKASKAELKNIIKAAGKTGVIFSGGSSQEPKDFLKTLRQQIDLGARGSATGRNIHQRSLPNAIRMAQAITAIAVYNYNCQAATDIYLGKTKFSK</sequence>
<comment type="caution">
    <text evidence="4">The sequence shown here is derived from an EMBL/GenBank/DDBJ whole genome shotgun (WGS) entry which is preliminary data.</text>
</comment>
<name>A0A0G0NGF0_9BACT</name>
<dbReference type="InterPro" id="IPR002915">
    <property type="entry name" value="DeoC/FbaB/LacD_aldolase"/>
</dbReference>
<dbReference type="GO" id="GO:0004332">
    <property type="term" value="F:fructose-bisphosphate aldolase activity"/>
    <property type="evidence" value="ECO:0007669"/>
    <property type="project" value="UniProtKB-EC"/>
</dbReference>
<evidence type="ECO:0000256" key="2">
    <source>
        <dbReference type="ARBA" id="ARBA00023270"/>
    </source>
</evidence>
<feature type="non-terminal residue" evidence="4">
    <location>
        <position position="1"/>
    </location>
</feature>
<gene>
    <name evidence="4" type="ORF">UT42_C0007G0020</name>
</gene>
<dbReference type="SUPFAM" id="SSF51569">
    <property type="entry name" value="Aldolase"/>
    <property type="match status" value="1"/>
</dbReference>
<evidence type="ECO:0000313" key="4">
    <source>
        <dbReference type="EMBL" id="KKR15204.1"/>
    </source>
</evidence>
<proteinExistence type="inferred from homology"/>
<dbReference type="InterPro" id="IPR050456">
    <property type="entry name" value="DeoC/FbaB_aldolase"/>
</dbReference>
<keyword evidence="2" id="KW-0704">Schiff base</keyword>
<evidence type="ECO:0000256" key="3">
    <source>
        <dbReference type="ARBA" id="ARBA00049653"/>
    </source>
</evidence>
<dbReference type="EMBL" id="LBWS01000007">
    <property type="protein sequence ID" value="KKR15204.1"/>
    <property type="molecule type" value="Genomic_DNA"/>
</dbReference>
<reference evidence="4 5" key="1">
    <citation type="journal article" date="2015" name="Nature">
        <title>rRNA introns, odd ribosomes, and small enigmatic genomes across a large radiation of phyla.</title>
        <authorList>
            <person name="Brown C.T."/>
            <person name="Hug L.A."/>
            <person name="Thomas B.C."/>
            <person name="Sharon I."/>
            <person name="Castelle C.J."/>
            <person name="Singh A."/>
            <person name="Wilkins M.J."/>
            <person name="Williams K.H."/>
            <person name="Banfield J.F."/>
        </authorList>
    </citation>
    <scope>NUCLEOTIDE SEQUENCE [LARGE SCALE GENOMIC DNA]</scope>
</reference>
<dbReference type="EC" id="4.1.2.13" evidence="1"/>
<accession>A0A0G0NGF0</accession>
<organism evidence="4 5">
    <name type="scientific">Candidatus Falkowbacteria bacterium GW2011_GWA2_39_24</name>
    <dbReference type="NCBI Taxonomy" id="1618634"/>
    <lineage>
        <taxon>Bacteria</taxon>
        <taxon>Candidatus Falkowiibacteriota</taxon>
    </lineage>
</organism>
<evidence type="ECO:0000313" key="5">
    <source>
        <dbReference type="Proteomes" id="UP000034048"/>
    </source>
</evidence>